<organism evidence="3 4">
    <name type="scientific">Patella caerulea</name>
    <name type="common">Rayed Mediterranean limpet</name>
    <dbReference type="NCBI Taxonomy" id="87958"/>
    <lineage>
        <taxon>Eukaryota</taxon>
        <taxon>Metazoa</taxon>
        <taxon>Spiralia</taxon>
        <taxon>Lophotrochozoa</taxon>
        <taxon>Mollusca</taxon>
        <taxon>Gastropoda</taxon>
        <taxon>Patellogastropoda</taxon>
        <taxon>Patelloidea</taxon>
        <taxon>Patellidae</taxon>
        <taxon>Patella</taxon>
    </lineage>
</organism>
<keyword evidence="1" id="KW-0732">Signal</keyword>
<dbReference type="InterPro" id="IPR022041">
    <property type="entry name" value="Methyltransf_FA"/>
</dbReference>
<dbReference type="EMBL" id="JAZGQO010000015">
    <property type="protein sequence ID" value="KAK6169770.1"/>
    <property type="molecule type" value="Genomic_DNA"/>
</dbReference>
<evidence type="ECO:0000256" key="1">
    <source>
        <dbReference type="SAM" id="SignalP"/>
    </source>
</evidence>
<sequence>MTVQRSPQFIILICGVFLSNCEVIDLGAGTSYTEFRNIQNQESELVWVKGRMGGVIGLFESTNISSLVFEVVIGGYANSRSMLRVISRGGDKATTYDTQFLLNPNQYTPFWIKWTSSTVYLRPGTMDNNGPVLEWTRGDTVSVRYMAFRTGSTSAVKYMMNLSCSKTNIEI</sequence>
<dbReference type="AlphaFoldDB" id="A0AAN8PG94"/>
<feature type="chain" id="PRO_5042827515" description="Farnesoic acid O-methyl transferase domain-containing protein" evidence="1">
    <location>
        <begin position="22"/>
        <end position="171"/>
    </location>
</feature>
<evidence type="ECO:0000259" key="2">
    <source>
        <dbReference type="Pfam" id="PF12248"/>
    </source>
</evidence>
<protein>
    <recommendedName>
        <fullName evidence="2">Farnesoic acid O-methyl transferase domain-containing protein</fullName>
    </recommendedName>
</protein>
<keyword evidence="4" id="KW-1185">Reference proteome</keyword>
<reference evidence="3 4" key="1">
    <citation type="submission" date="2024-01" db="EMBL/GenBank/DDBJ databases">
        <title>The genome of the rayed Mediterranean limpet Patella caerulea (Linnaeus, 1758).</title>
        <authorList>
            <person name="Anh-Thu Weber A."/>
            <person name="Halstead-Nussloch G."/>
        </authorList>
    </citation>
    <scope>NUCLEOTIDE SEQUENCE [LARGE SCALE GENOMIC DNA]</scope>
    <source>
        <strain evidence="3">AATW-2023a</strain>
        <tissue evidence="3">Whole specimen</tissue>
    </source>
</reference>
<proteinExistence type="predicted"/>
<comment type="caution">
    <text evidence="3">The sequence shown here is derived from an EMBL/GenBank/DDBJ whole genome shotgun (WGS) entry which is preliminary data.</text>
</comment>
<feature type="domain" description="Farnesoic acid O-methyl transferase" evidence="2">
    <location>
        <begin position="33"/>
        <end position="160"/>
    </location>
</feature>
<dbReference type="Pfam" id="PF12248">
    <property type="entry name" value="Methyltransf_FA"/>
    <property type="match status" value="1"/>
</dbReference>
<dbReference type="Proteomes" id="UP001347796">
    <property type="component" value="Unassembled WGS sequence"/>
</dbReference>
<accession>A0AAN8PG94</accession>
<feature type="signal peptide" evidence="1">
    <location>
        <begin position="1"/>
        <end position="21"/>
    </location>
</feature>
<gene>
    <name evidence="3" type="ORF">SNE40_020759</name>
</gene>
<evidence type="ECO:0000313" key="3">
    <source>
        <dbReference type="EMBL" id="KAK6169770.1"/>
    </source>
</evidence>
<evidence type="ECO:0000313" key="4">
    <source>
        <dbReference type="Proteomes" id="UP001347796"/>
    </source>
</evidence>
<name>A0AAN8PG94_PATCE</name>